<sequence>MSSQGQSLVPMRSSQRKRPAREVSAGGHVHVLWCPQRLPSCGIITETTPCSMTFLPVVSLQRQSHLDDVISNSKASFGIIAMGKIFSPCVFAAEKMPLSYDVIITDKAIFLGHVAGENASPIVSSLDIRSPFHNIITGTLPPSCDAITREGALPYDVIRGTVPLPVMSSPEMTTHSGTSPGGGPFCDVAQMLCALRWHKEMPPLLPPCCRRQGRPRVQDHPREDAREQRGALS</sequence>
<feature type="compositionally biased region" description="Basic and acidic residues" evidence="1">
    <location>
        <begin position="216"/>
        <end position="233"/>
    </location>
</feature>
<accession>Q6ZSQ7</accession>
<evidence type="ECO:0000256" key="1">
    <source>
        <dbReference type="SAM" id="MobiDB-lite"/>
    </source>
</evidence>
<feature type="region of interest" description="Disordered" evidence="1">
    <location>
        <begin position="1"/>
        <end position="20"/>
    </location>
</feature>
<evidence type="ECO:0000313" key="3">
    <source>
        <dbReference type="EMBL" id="BAC86890.1"/>
    </source>
</evidence>
<evidence type="ECO:0000313" key="2">
    <source>
        <dbReference type="EMBL" id="AAH93900.1"/>
    </source>
</evidence>
<dbReference type="EMBL" id="BC112197">
    <property type="protein sequence ID" value="AAI12198.1"/>
    <property type="molecule type" value="mRNA"/>
</dbReference>
<protein>
    <submittedName>
        <fullName evidence="2">UPF0626 protein A</fullName>
    </submittedName>
    <submittedName>
        <fullName evidence="3">cDNA FLJ45290 fis, clone BRHIP3002691</fullName>
    </submittedName>
</protein>
<reference evidence="3" key="1">
    <citation type="submission" date="2003-07" db="EMBL/GenBank/DDBJ databases">
        <title>NEDO human cDNA sequencing project.</title>
        <authorList>
            <person name="Oshima A."/>
            <person name="Takahashi-Fujii A."/>
            <person name="Tanase T."/>
            <person name="Imose N."/>
            <person name="Takeuchi K."/>
            <person name="Arita M."/>
            <person name="Musashino K."/>
            <person name="Yuuki H."/>
            <person name="Hara H."/>
            <person name="Sugiyama T."/>
            <person name="Irie R."/>
            <person name="Otsuki T."/>
            <person name="Sato H."/>
            <person name="Wakamatsu A."/>
            <person name="Ishii S."/>
            <person name="Yamamoto J."/>
            <person name="Isono Y."/>
            <person name="Kawai-Hio Y."/>
            <person name="Saito K."/>
            <person name="Nishikawa T."/>
            <person name="Kimura K."/>
            <person name="Yamashita H."/>
            <person name="Matsuo K."/>
            <person name="Nakamura Y."/>
            <person name="Sekine M."/>
            <person name="Kikuchi H."/>
            <person name="Kanda K."/>
            <person name="Wagatsuma M."/>
            <person name="Murakawa K."/>
            <person name="Kanehori K."/>
            <person name="Sugiyama A."/>
            <person name="Kawakami B."/>
            <person name="Suzuki Y."/>
            <person name="Sugano S."/>
            <person name="Nagahari K."/>
            <person name="Masuho Y."/>
            <person name="Nagai K."/>
            <person name="Isogai T."/>
        </authorList>
    </citation>
    <scope>NUCLEOTIDE SEQUENCE</scope>
    <source>
        <tissue evidence="3">Hippocampus</tissue>
    </source>
</reference>
<proteinExistence type="evidence at transcript level"/>
<organism evidence="3">
    <name type="scientific">Homo sapiens</name>
    <name type="common">Human</name>
    <dbReference type="NCBI Taxonomy" id="9606"/>
    <lineage>
        <taxon>Eukaryota</taxon>
        <taxon>Metazoa</taxon>
        <taxon>Chordata</taxon>
        <taxon>Craniata</taxon>
        <taxon>Vertebrata</taxon>
        <taxon>Euteleostomi</taxon>
        <taxon>Mammalia</taxon>
        <taxon>Eutheria</taxon>
        <taxon>Euarchontoglires</taxon>
        <taxon>Primates</taxon>
        <taxon>Haplorrhini</taxon>
        <taxon>Catarrhini</taxon>
        <taxon>Hominidae</taxon>
        <taxon>Homo</taxon>
    </lineage>
</organism>
<dbReference type="EMBL" id="BC093900">
    <property type="protein sequence ID" value="AAH93900.1"/>
    <property type="molecule type" value="mRNA"/>
</dbReference>
<reference evidence="2" key="2">
    <citation type="journal article" date="2004" name="Genome Res.">
        <title>The status, quality, and expansion of the NIH full-length cDNA project: the Mammalian Gene Collection (MGC).</title>
        <authorList>
            <consortium name="The MGC Project Team"/>
            <person name="Gerhard D.S."/>
            <person name="Wagner L."/>
            <person name="Feingold E.A."/>
            <person name="Shenmen C.M."/>
            <person name="Grouse L.H."/>
            <person name="Schuler G."/>
            <person name="Klein S.L."/>
            <person name="Old S."/>
            <person name="Rasooly R."/>
            <person name="Good P."/>
            <person name="Guyer M."/>
            <person name="Peck A.M."/>
            <person name="Derge J.G."/>
            <person name="Lipman D."/>
            <person name="Collins F.S."/>
            <person name="Jang W."/>
            <person name="Sherry S."/>
            <person name="Feolo M."/>
            <person name="Misquitta L."/>
            <person name="Lee E."/>
            <person name="Rotmistrovsky K."/>
            <person name="Greenhut S.F."/>
            <person name="Schaefer C.F."/>
            <person name="Buetow K."/>
            <person name="Bonner T.I."/>
            <person name="Haussler D."/>
            <person name="Kent J."/>
            <person name="Kiekhaus M."/>
            <person name="Furey T."/>
            <person name="Brent M."/>
            <person name="Prange C."/>
            <person name="Schreiber K."/>
            <person name="Shapiro N."/>
            <person name="Bhat N.K."/>
            <person name="Hopkins R.F."/>
            <person name="Hsie F."/>
            <person name="Driscoll T."/>
            <person name="Soares M.B."/>
            <person name="Casavant T.L."/>
            <person name="Scheetz T.E."/>
            <person name="Brown-stein M.J."/>
            <person name="Usdin T.B."/>
            <person name="Toshiyuki S."/>
            <person name="Carninci P."/>
            <person name="Piao Y."/>
            <person name="Dudekula D.B."/>
            <person name="Ko M.S."/>
            <person name="Kawakami K."/>
            <person name="Suzuki Y."/>
            <person name="Sugano S."/>
            <person name="Gruber C.E."/>
            <person name="Smith M.R."/>
            <person name="Simmons B."/>
            <person name="Moore T."/>
            <person name="Waterman R."/>
            <person name="Johnson S.L."/>
            <person name="Ruan Y."/>
            <person name="Wei C.L."/>
            <person name="Mathavan S."/>
            <person name="Gunaratne P.H."/>
            <person name="Wu J."/>
            <person name="Garcia A.M."/>
            <person name="Hulyk S.W."/>
            <person name="Fuh E."/>
            <person name="Yuan Y."/>
            <person name="Sneed A."/>
            <person name="Kowis C."/>
            <person name="Hodgson A."/>
            <person name="Muzny D.M."/>
            <person name="McPherson J."/>
            <person name="Gibbs R.A."/>
            <person name="Fahey J."/>
            <person name="Helton E."/>
            <person name="Ketteman M."/>
            <person name="Madan A."/>
            <person name="Rodrigues S."/>
            <person name="Sanchez A."/>
            <person name="Whiting M."/>
            <person name="Madari A."/>
            <person name="Young A.C."/>
            <person name="Wetherby K.D."/>
            <person name="Granite S.J."/>
            <person name="Kwong P.N."/>
            <person name="Brinkley C.P."/>
            <person name="Pearson R.L."/>
            <person name="Bouffard G.G."/>
            <person name="Blakesly R.W."/>
            <person name="Green E.D."/>
            <person name="Dickson M.C."/>
            <person name="Rodriguez A.C."/>
            <person name="Grimwood J."/>
            <person name="Schmutz J."/>
            <person name="Myers R.M."/>
            <person name="Butterfield Y.S."/>
            <person name="Griffith M."/>
            <person name="Griffith O.L."/>
            <person name="Krzywinski M.I."/>
            <person name="Liao N."/>
            <person name="Morin R."/>
            <person name="Morrin R."/>
            <person name="Palmquist D."/>
            <person name="Petrescu A.S."/>
            <person name="Skalska U."/>
            <person name="Smailus D.E."/>
            <person name="Stott J.M."/>
            <person name="Schnerch A."/>
            <person name="Schein J.E."/>
            <person name="Jones S.J."/>
            <person name="Holt R.A."/>
            <person name="Baross A."/>
            <person name="Marra M.A."/>
            <person name="Clifton S."/>
            <person name="Makowski K.A."/>
            <person name="Bosak S."/>
            <person name="Malek J."/>
        </authorList>
    </citation>
    <scope>NUCLEOTIDE SEQUENCE [LARGE SCALE MRNA]</scope>
    <source>
        <tissue evidence="2">Brain</tissue>
    </source>
</reference>
<dbReference type="EMBL" id="AK127223">
    <property type="protein sequence ID" value="BAC86890.1"/>
    <property type="molecule type" value="mRNA"/>
</dbReference>
<name>Q6ZSQ7_HUMAN</name>
<dbReference type="AlphaFoldDB" id="Q6ZSQ7"/>
<feature type="region of interest" description="Disordered" evidence="1">
    <location>
        <begin position="207"/>
        <end position="233"/>
    </location>
</feature>
<gene>
    <name evidence="2" type="primary">LOC729956</name>
</gene>